<dbReference type="AlphaFoldDB" id="A0A6G1LWR4"/>
<comment type="caution">
    <text evidence="1">The sequence shown here is derived from an EMBL/GenBank/DDBJ whole genome shotgun (WGS) entry which is preliminary data.</text>
</comment>
<name>A0A6G1LWR4_ORBOL</name>
<evidence type="ECO:0000313" key="1">
    <source>
        <dbReference type="EMBL" id="KAF3223733.1"/>
    </source>
</evidence>
<evidence type="ECO:0000313" key="3">
    <source>
        <dbReference type="Proteomes" id="UP000472727"/>
    </source>
</evidence>
<gene>
    <name evidence="2" type="ORF">TWF106_006321</name>
    <name evidence="1" type="ORF">TWF679_000171</name>
</gene>
<reference evidence="1 3" key="1">
    <citation type="submission" date="2019-06" db="EMBL/GenBank/DDBJ databases">
        <authorList>
            <person name="Palmer J.M."/>
        </authorList>
    </citation>
    <scope>NUCLEOTIDE SEQUENCE</scope>
    <source>
        <strain evidence="2 3">TWF106</strain>
        <strain evidence="1">TWF679</strain>
    </source>
</reference>
<evidence type="ECO:0000313" key="2">
    <source>
        <dbReference type="EMBL" id="KAF3228801.1"/>
    </source>
</evidence>
<organism evidence="1 4">
    <name type="scientific">Orbilia oligospora</name>
    <name type="common">Nematode-trapping fungus</name>
    <name type="synonym">Arthrobotrys oligospora</name>
    <dbReference type="NCBI Taxonomy" id="2813651"/>
    <lineage>
        <taxon>Eukaryota</taxon>
        <taxon>Fungi</taxon>
        <taxon>Dikarya</taxon>
        <taxon>Ascomycota</taxon>
        <taxon>Pezizomycotina</taxon>
        <taxon>Orbiliomycetes</taxon>
        <taxon>Orbiliales</taxon>
        <taxon>Orbiliaceae</taxon>
        <taxon>Orbilia</taxon>
    </lineage>
</organism>
<protein>
    <submittedName>
        <fullName evidence="1">Uncharacterized protein</fullName>
    </submittedName>
</protein>
<dbReference type="EMBL" id="WIWT01000001">
    <property type="protein sequence ID" value="KAF3223733.1"/>
    <property type="molecule type" value="Genomic_DNA"/>
</dbReference>
<dbReference type="Proteomes" id="UP000614610">
    <property type="component" value="Unassembled WGS sequence"/>
</dbReference>
<evidence type="ECO:0000313" key="4">
    <source>
        <dbReference type="Proteomes" id="UP000614610"/>
    </source>
</evidence>
<dbReference type="OrthoDB" id="10441186at2759"/>
<dbReference type="Proteomes" id="UP000472727">
    <property type="component" value="Unassembled WGS sequence"/>
</dbReference>
<dbReference type="EMBL" id="WIWS01000003">
    <property type="protein sequence ID" value="KAF3228801.1"/>
    <property type="molecule type" value="Genomic_DNA"/>
</dbReference>
<accession>A0A6G1LWR4</accession>
<proteinExistence type="predicted"/>
<sequence length="83" mass="9419">MANEHSDFSFLKISGFRLLTYQSTLTTKVSIPTTIETQFLGHERHGYGLLADSERIDVFVVPTPTMTNSFVNIRRRTQPSSNL</sequence>